<gene>
    <name evidence="1" type="ORF">GCM10007315_10120</name>
</gene>
<protein>
    <submittedName>
        <fullName evidence="1">Uncharacterized protein</fullName>
    </submittedName>
</protein>
<dbReference type="AlphaFoldDB" id="A0A918TKL3"/>
<reference evidence="1" key="1">
    <citation type="journal article" date="2014" name="Int. J. Syst. Evol. Microbiol.">
        <title>Complete genome sequence of Corynebacterium casei LMG S-19264T (=DSM 44701T), isolated from a smear-ripened cheese.</title>
        <authorList>
            <consortium name="US DOE Joint Genome Institute (JGI-PGF)"/>
            <person name="Walter F."/>
            <person name="Albersmeier A."/>
            <person name="Kalinowski J."/>
            <person name="Ruckert C."/>
        </authorList>
    </citation>
    <scope>NUCLEOTIDE SEQUENCE</scope>
    <source>
        <strain evidence="1">KCTC 23310</strain>
    </source>
</reference>
<accession>A0A918TKL3</accession>
<comment type="caution">
    <text evidence="1">The sequence shown here is derived from an EMBL/GenBank/DDBJ whole genome shotgun (WGS) entry which is preliminary data.</text>
</comment>
<keyword evidence="2" id="KW-1185">Reference proteome</keyword>
<dbReference type="RefSeq" id="WP_189410552.1">
    <property type="nucleotide sequence ID" value="NZ_BMYJ01000003.1"/>
</dbReference>
<evidence type="ECO:0000313" key="2">
    <source>
        <dbReference type="Proteomes" id="UP000638981"/>
    </source>
</evidence>
<dbReference type="Proteomes" id="UP000638981">
    <property type="component" value="Unassembled WGS sequence"/>
</dbReference>
<reference evidence="1" key="2">
    <citation type="submission" date="2020-09" db="EMBL/GenBank/DDBJ databases">
        <authorList>
            <person name="Sun Q."/>
            <person name="Kim S."/>
        </authorList>
    </citation>
    <scope>NUCLEOTIDE SEQUENCE</scope>
    <source>
        <strain evidence="1">KCTC 23310</strain>
    </source>
</reference>
<name>A0A918TKL3_9RHOB</name>
<sequence>MTESHAIHSFELRRHIDDLVYIFERATDVTGQSGFQRQDRPDLWITYRRDWGWVAIQPDDGGIAGRPWSVLPADQPTSCPPEGLWVSRKGNKSYVYSLVYI</sequence>
<proteinExistence type="predicted"/>
<organism evidence="1 2">
    <name type="scientific">Neogemmobacter tilapiae</name>
    <dbReference type="NCBI Taxonomy" id="875041"/>
    <lineage>
        <taxon>Bacteria</taxon>
        <taxon>Pseudomonadati</taxon>
        <taxon>Pseudomonadota</taxon>
        <taxon>Alphaproteobacteria</taxon>
        <taxon>Rhodobacterales</taxon>
        <taxon>Paracoccaceae</taxon>
        <taxon>Neogemmobacter</taxon>
    </lineage>
</organism>
<dbReference type="EMBL" id="BMYJ01000003">
    <property type="protein sequence ID" value="GHC49942.1"/>
    <property type="molecule type" value="Genomic_DNA"/>
</dbReference>
<evidence type="ECO:0000313" key="1">
    <source>
        <dbReference type="EMBL" id="GHC49942.1"/>
    </source>
</evidence>